<keyword evidence="6" id="KW-1185">Reference proteome</keyword>
<evidence type="ECO:0000256" key="3">
    <source>
        <dbReference type="ARBA" id="ARBA00023163"/>
    </source>
</evidence>
<dbReference type="InterPro" id="IPR010982">
    <property type="entry name" value="Lambda_DNA-bd_dom_sf"/>
</dbReference>
<dbReference type="RefSeq" id="WP_192010615.1">
    <property type="nucleotide sequence ID" value="NZ_JACYTQ010000004.1"/>
</dbReference>
<evidence type="ECO:0000313" key="6">
    <source>
        <dbReference type="Proteomes" id="UP000647133"/>
    </source>
</evidence>
<sequence>MKENSFKEEKEALGYRIRELREKVIDAETNKPLSQEELGYRTGFAKKTIGEIERGNTNPTYETLLKISLQVKVSLKELYNFDMKKYISLAKKSKNKKENIIR</sequence>
<evidence type="ECO:0000259" key="4">
    <source>
        <dbReference type="PROSITE" id="PS50943"/>
    </source>
</evidence>
<evidence type="ECO:0000256" key="1">
    <source>
        <dbReference type="ARBA" id="ARBA00023015"/>
    </source>
</evidence>
<accession>A0ABR9AMG6</accession>
<keyword evidence="1" id="KW-0805">Transcription regulation</keyword>
<dbReference type="InterPro" id="IPR001387">
    <property type="entry name" value="Cro/C1-type_HTH"/>
</dbReference>
<evidence type="ECO:0000256" key="2">
    <source>
        <dbReference type="ARBA" id="ARBA00023125"/>
    </source>
</evidence>
<organism evidence="5 6">
    <name type="scientific">Echinicola arenosa</name>
    <dbReference type="NCBI Taxonomy" id="2774144"/>
    <lineage>
        <taxon>Bacteria</taxon>
        <taxon>Pseudomonadati</taxon>
        <taxon>Bacteroidota</taxon>
        <taxon>Cytophagia</taxon>
        <taxon>Cytophagales</taxon>
        <taxon>Cyclobacteriaceae</taxon>
        <taxon>Echinicola</taxon>
    </lineage>
</organism>
<reference evidence="5 6" key="1">
    <citation type="submission" date="2020-09" db="EMBL/GenBank/DDBJ databases">
        <title>Echinicola sp. CAU 1574 isolated from sand of Sido Beach.</title>
        <authorList>
            <person name="Kim W."/>
        </authorList>
    </citation>
    <scope>NUCLEOTIDE SEQUENCE [LARGE SCALE GENOMIC DNA]</scope>
    <source>
        <strain evidence="5 6">CAU 1574</strain>
    </source>
</reference>
<protein>
    <submittedName>
        <fullName evidence="5">Helix-turn-helix transcriptional regulator</fullName>
    </submittedName>
</protein>
<name>A0ABR9AMG6_9BACT</name>
<dbReference type="SUPFAM" id="SSF47413">
    <property type="entry name" value="lambda repressor-like DNA-binding domains"/>
    <property type="match status" value="1"/>
</dbReference>
<dbReference type="PROSITE" id="PS50943">
    <property type="entry name" value="HTH_CROC1"/>
    <property type="match status" value="1"/>
</dbReference>
<dbReference type="CDD" id="cd00093">
    <property type="entry name" value="HTH_XRE"/>
    <property type="match status" value="1"/>
</dbReference>
<dbReference type="Proteomes" id="UP000647133">
    <property type="component" value="Unassembled WGS sequence"/>
</dbReference>
<dbReference type="PANTHER" id="PTHR46797:SF23">
    <property type="entry name" value="HTH-TYPE TRANSCRIPTIONAL REGULATOR SUTR"/>
    <property type="match status" value="1"/>
</dbReference>
<comment type="caution">
    <text evidence="5">The sequence shown here is derived from an EMBL/GenBank/DDBJ whole genome shotgun (WGS) entry which is preliminary data.</text>
</comment>
<keyword evidence="2" id="KW-0238">DNA-binding</keyword>
<dbReference type="Pfam" id="PF01381">
    <property type="entry name" value="HTH_3"/>
    <property type="match status" value="1"/>
</dbReference>
<evidence type="ECO:0000313" key="5">
    <source>
        <dbReference type="EMBL" id="MBD8489729.1"/>
    </source>
</evidence>
<dbReference type="InterPro" id="IPR050807">
    <property type="entry name" value="TransReg_Diox_bact_type"/>
</dbReference>
<gene>
    <name evidence="5" type="ORF">IFO69_13310</name>
</gene>
<dbReference type="Gene3D" id="1.10.260.40">
    <property type="entry name" value="lambda repressor-like DNA-binding domains"/>
    <property type="match status" value="1"/>
</dbReference>
<feature type="domain" description="HTH cro/C1-type" evidence="4">
    <location>
        <begin position="33"/>
        <end position="78"/>
    </location>
</feature>
<dbReference type="PANTHER" id="PTHR46797">
    <property type="entry name" value="HTH-TYPE TRANSCRIPTIONAL REGULATOR"/>
    <property type="match status" value="1"/>
</dbReference>
<dbReference type="EMBL" id="JACYTQ010000004">
    <property type="protein sequence ID" value="MBD8489729.1"/>
    <property type="molecule type" value="Genomic_DNA"/>
</dbReference>
<dbReference type="SMART" id="SM00530">
    <property type="entry name" value="HTH_XRE"/>
    <property type="match status" value="1"/>
</dbReference>
<proteinExistence type="predicted"/>
<keyword evidence="3" id="KW-0804">Transcription</keyword>